<dbReference type="Proteomes" id="UP000507470">
    <property type="component" value="Unassembled WGS sequence"/>
</dbReference>
<sequence>MRYYKSLKVKKHQNTNNLNETIDLKETIQSNKERIEYSENENMRLQDEINDFKMSFELNQIVQTFHNGKYNDSVREVYAALLTLNVGVNNVEKVVRTVLEKLEGLKVERLPNRTFSEIMLVEAKAHAQMQAAEAMLTSDFNTLHTDGTKRGGHEFGEKQLSDCLPGGIFNENTDDVHKDMRVESRTVSTTNIVADRDFANLDRLRSEKPNANTIALEGIILYSNNKTLKWLDSISVEKKAEVFKIARENSRNYKTI</sequence>
<name>A0A6J8CEC0_MYTCO</name>
<proteinExistence type="predicted"/>
<evidence type="ECO:0000313" key="1">
    <source>
        <dbReference type="EMBL" id="CAC5393310.1"/>
    </source>
</evidence>
<organism evidence="1 2">
    <name type="scientific">Mytilus coruscus</name>
    <name type="common">Sea mussel</name>
    <dbReference type="NCBI Taxonomy" id="42192"/>
    <lineage>
        <taxon>Eukaryota</taxon>
        <taxon>Metazoa</taxon>
        <taxon>Spiralia</taxon>
        <taxon>Lophotrochozoa</taxon>
        <taxon>Mollusca</taxon>
        <taxon>Bivalvia</taxon>
        <taxon>Autobranchia</taxon>
        <taxon>Pteriomorphia</taxon>
        <taxon>Mytilida</taxon>
        <taxon>Mytiloidea</taxon>
        <taxon>Mytilidae</taxon>
        <taxon>Mytilinae</taxon>
        <taxon>Mytilus</taxon>
    </lineage>
</organism>
<gene>
    <name evidence="1" type="ORF">MCOR_28180</name>
</gene>
<dbReference type="EMBL" id="CACVKT020005124">
    <property type="protein sequence ID" value="CAC5393310.1"/>
    <property type="molecule type" value="Genomic_DNA"/>
</dbReference>
<keyword evidence="2" id="KW-1185">Reference proteome</keyword>
<evidence type="ECO:0000313" key="2">
    <source>
        <dbReference type="Proteomes" id="UP000507470"/>
    </source>
</evidence>
<dbReference type="OrthoDB" id="10062234at2759"/>
<reference evidence="1 2" key="1">
    <citation type="submission" date="2020-06" db="EMBL/GenBank/DDBJ databases">
        <authorList>
            <person name="Li R."/>
            <person name="Bekaert M."/>
        </authorList>
    </citation>
    <scope>NUCLEOTIDE SEQUENCE [LARGE SCALE GENOMIC DNA]</scope>
    <source>
        <strain evidence="2">wild</strain>
    </source>
</reference>
<accession>A0A6J8CEC0</accession>
<protein>
    <submittedName>
        <fullName evidence="1">Uncharacterized protein</fullName>
    </submittedName>
</protein>
<dbReference type="AlphaFoldDB" id="A0A6J8CEC0"/>